<feature type="domain" description="Oxidoreductase molybdopterin-binding" evidence="2">
    <location>
        <begin position="258"/>
        <end position="387"/>
    </location>
</feature>
<protein>
    <submittedName>
        <fullName evidence="3">Molybdopterin-binding protein</fullName>
    </submittedName>
</protein>
<dbReference type="RefSeq" id="WP_119703443.1">
    <property type="nucleotide sequence ID" value="NZ_JBHSOI010000001.1"/>
</dbReference>
<dbReference type="Gene3D" id="3.90.420.10">
    <property type="entry name" value="Oxidoreductase, molybdopterin-binding domain"/>
    <property type="match status" value="1"/>
</dbReference>
<dbReference type="SUPFAM" id="SSF56524">
    <property type="entry name" value="Oxidoreductase molybdopterin-binding domain"/>
    <property type="match status" value="1"/>
</dbReference>
<dbReference type="SUPFAM" id="SSF81342">
    <property type="entry name" value="Transmembrane di-heme cytochromes"/>
    <property type="match status" value="1"/>
</dbReference>
<keyword evidence="1" id="KW-1133">Transmembrane helix</keyword>
<dbReference type="CDD" id="cd00321">
    <property type="entry name" value="SO_family_Moco"/>
    <property type="match status" value="1"/>
</dbReference>
<dbReference type="PANTHER" id="PTHR43032">
    <property type="entry name" value="PROTEIN-METHIONINE-SULFOXIDE REDUCTASE"/>
    <property type="match status" value="1"/>
</dbReference>
<dbReference type="InterPro" id="IPR008335">
    <property type="entry name" value="Mopterin_OxRdtase_euk"/>
</dbReference>
<name>A0A371PD64_9ACTN</name>
<dbReference type="GO" id="GO:0022904">
    <property type="term" value="P:respiratory electron transport chain"/>
    <property type="evidence" value="ECO:0007669"/>
    <property type="project" value="InterPro"/>
</dbReference>
<feature type="transmembrane region" description="Helical" evidence="1">
    <location>
        <begin position="154"/>
        <end position="178"/>
    </location>
</feature>
<feature type="transmembrane region" description="Helical" evidence="1">
    <location>
        <begin position="72"/>
        <end position="96"/>
    </location>
</feature>
<keyword evidence="4" id="KW-1185">Reference proteome</keyword>
<evidence type="ECO:0000313" key="4">
    <source>
        <dbReference type="Proteomes" id="UP000265581"/>
    </source>
</evidence>
<dbReference type="GO" id="GO:0016020">
    <property type="term" value="C:membrane"/>
    <property type="evidence" value="ECO:0007669"/>
    <property type="project" value="InterPro"/>
</dbReference>
<proteinExistence type="predicted"/>
<dbReference type="EMBL" id="QUBR01000001">
    <property type="protein sequence ID" value="REK73330.1"/>
    <property type="molecule type" value="Genomic_DNA"/>
</dbReference>
<feature type="transmembrane region" description="Helical" evidence="1">
    <location>
        <begin position="117"/>
        <end position="142"/>
    </location>
</feature>
<dbReference type="Pfam" id="PF00174">
    <property type="entry name" value="Oxidored_molyb"/>
    <property type="match status" value="1"/>
</dbReference>
<evidence type="ECO:0000259" key="2">
    <source>
        <dbReference type="Pfam" id="PF00174"/>
    </source>
</evidence>
<organism evidence="3 4">
    <name type="scientific">Aeromicrobium endophyticum</name>
    <dbReference type="NCBI Taxonomy" id="2292704"/>
    <lineage>
        <taxon>Bacteria</taxon>
        <taxon>Bacillati</taxon>
        <taxon>Actinomycetota</taxon>
        <taxon>Actinomycetes</taxon>
        <taxon>Propionibacteriales</taxon>
        <taxon>Nocardioidaceae</taxon>
        <taxon>Aeromicrobium</taxon>
    </lineage>
</organism>
<dbReference type="OrthoDB" id="5241952at2"/>
<gene>
    <name evidence="3" type="ORF">DX116_07175</name>
</gene>
<evidence type="ECO:0000313" key="3">
    <source>
        <dbReference type="EMBL" id="REK73330.1"/>
    </source>
</evidence>
<keyword evidence="1" id="KW-0472">Membrane</keyword>
<feature type="transmembrane region" description="Helical" evidence="1">
    <location>
        <begin position="32"/>
        <end position="52"/>
    </location>
</feature>
<dbReference type="InterPro" id="IPR000572">
    <property type="entry name" value="OxRdtase_Mopterin-bd_dom"/>
</dbReference>
<dbReference type="InterPro" id="IPR016174">
    <property type="entry name" value="Di-haem_cyt_TM"/>
</dbReference>
<dbReference type="PRINTS" id="PR00407">
    <property type="entry name" value="EUMOPTERIN"/>
</dbReference>
<dbReference type="GO" id="GO:0016491">
    <property type="term" value="F:oxidoreductase activity"/>
    <property type="evidence" value="ECO:0007669"/>
    <property type="project" value="InterPro"/>
</dbReference>
<accession>A0A371PD64</accession>
<keyword evidence="1" id="KW-0812">Transmembrane</keyword>
<dbReference type="InterPro" id="IPR036374">
    <property type="entry name" value="OxRdtase_Mopterin-bd_sf"/>
</dbReference>
<dbReference type="PANTHER" id="PTHR43032:SF2">
    <property type="entry name" value="BLL0505 PROTEIN"/>
    <property type="match status" value="1"/>
</dbReference>
<dbReference type="Proteomes" id="UP000265581">
    <property type="component" value="Unassembled WGS sequence"/>
</dbReference>
<comment type="caution">
    <text evidence="3">The sequence shown here is derived from an EMBL/GenBank/DDBJ whole genome shotgun (WGS) entry which is preliminary data.</text>
</comment>
<feature type="transmembrane region" description="Helical" evidence="1">
    <location>
        <begin position="199"/>
        <end position="222"/>
    </location>
</feature>
<sequence>MRLPTVADIERRIPRPDDFDSRARGPELTARVGTALGICFAVCFLTGMWSHLQYSTPGWLTLSPNPTQLYRWTQGLHIVSGTAAIPLLLVKLWSVFPRLFIRPGRGARALVVEALERVSIAALMGATFFMLASGTLNIIGWYPWEFSFRRTHEAVAWVAIGALLVHIGVKLPVIRTALGAPVEHAEHDLDPSAPTRRSVLLAAFAASGLAVVLTAGQTVPWLRRVSAFSVRPGDGPQDLPVNRTAAGAGTAKTALDPAWRLELVAGDRTVSLSRDELLAMPQSTHRLPIACVEGWSRNATWTGVPLRDLLALVGADADSDVVVRSLQTRGAFGSSRVVGNVAKDGRTMLALALNGATLDIDHGYPARLIAPNRPGVFQTKWINRIEVGA</sequence>
<reference evidence="3 4" key="1">
    <citation type="submission" date="2018-08" db="EMBL/GenBank/DDBJ databases">
        <title>Aeromicrobium sp. M2KJ-4, whole genome shotgun sequence.</title>
        <authorList>
            <person name="Tuo L."/>
        </authorList>
    </citation>
    <scope>NUCLEOTIDE SEQUENCE [LARGE SCALE GENOMIC DNA]</scope>
    <source>
        <strain evidence="3 4">M2KJ-4</strain>
    </source>
</reference>
<evidence type="ECO:0000256" key="1">
    <source>
        <dbReference type="SAM" id="Phobius"/>
    </source>
</evidence>
<dbReference type="AlphaFoldDB" id="A0A371PD64"/>